<feature type="binding site" evidence="10">
    <location>
        <position position="100"/>
    </location>
    <ligand>
        <name>Zn(2+)</name>
        <dbReference type="ChEBI" id="CHEBI:29105"/>
    </ligand>
</feature>
<feature type="binding site" evidence="10">
    <location>
        <position position="267"/>
    </location>
    <ligand>
        <name>Zn(2+)</name>
        <dbReference type="ChEBI" id="CHEBI:29105"/>
    </ligand>
</feature>
<evidence type="ECO:0000256" key="8">
    <source>
        <dbReference type="ARBA" id="ARBA00030762"/>
    </source>
</evidence>
<evidence type="ECO:0000256" key="7">
    <source>
        <dbReference type="ARBA" id="ARBA00029741"/>
    </source>
</evidence>
<reference evidence="14" key="4">
    <citation type="submission" date="2023-01" db="EMBL/GenBank/DDBJ databases">
        <title>Draft genome sequence of Aliivibrio sifiae strain NBRC 105001.</title>
        <authorList>
            <person name="Sun Q."/>
            <person name="Mori K."/>
        </authorList>
    </citation>
    <scope>NUCLEOTIDE SEQUENCE</scope>
    <source>
        <strain evidence="14">NBRC 105001</strain>
    </source>
</reference>
<dbReference type="GO" id="GO:0005975">
    <property type="term" value="P:carbohydrate metabolic process"/>
    <property type="evidence" value="ECO:0007669"/>
    <property type="project" value="InterPro"/>
</dbReference>
<dbReference type="OrthoDB" id="9792649at2"/>
<dbReference type="InterPro" id="IPR049071">
    <property type="entry name" value="MPI_cupin_dom"/>
</dbReference>
<dbReference type="PANTHER" id="PTHR10309:SF0">
    <property type="entry name" value="MANNOSE-6-PHOSPHATE ISOMERASE"/>
    <property type="match status" value="1"/>
</dbReference>
<gene>
    <name evidence="15" type="ORF">BTO23_18950</name>
    <name evidence="14" type="ORF">GCM10007855_32980</name>
</gene>
<organism evidence="15 16">
    <name type="scientific">Aliivibrio sifiae</name>
    <dbReference type="NCBI Taxonomy" id="566293"/>
    <lineage>
        <taxon>Bacteria</taxon>
        <taxon>Pseudomonadati</taxon>
        <taxon>Pseudomonadota</taxon>
        <taxon>Gammaproteobacteria</taxon>
        <taxon>Vibrionales</taxon>
        <taxon>Vibrionaceae</taxon>
        <taxon>Aliivibrio</taxon>
    </lineage>
</organism>
<evidence type="ECO:0000256" key="5">
    <source>
        <dbReference type="ARBA" id="ARBA00022833"/>
    </source>
</evidence>
<dbReference type="EC" id="5.3.1.8" evidence="3"/>
<dbReference type="CDD" id="cd07011">
    <property type="entry name" value="cupin_PMI_type_I_N"/>
    <property type="match status" value="1"/>
</dbReference>
<dbReference type="InterPro" id="IPR014710">
    <property type="entry name" value="RmlC-like_jellyroll"/>
</dbReference>
<keyword evidence="4 10" id="KW-0479">Metal-binding</keyword>
<dbReference type="AlphaFoldDB" id="A0A2S7X5T5"/>
<feature type="binding site" evidence="10">
    <location>
        <position position="98"/>
    </location>
    <ligand>
        <name>Zn(2+)</name>
        <dbReference type="ChEBI" id="CHEBI:29105"/>
    </ligand>
</feature>
<keyword evidence="5 10" id="KW-0862">Zinc</keyword>
<keyword evidence="17" id="KW-1185">Reference proteome</keyword>
<dbReference type="InterPro" id="IPR046457">
    <property type="entry name" value="PMI_typeI_cat"/>
</dbReference>
<accession>A0A2S7X5T5</accession>
<dbReference type="GO" id="GO:0005829">
    <property type="term" value="C:cytosol"/>
    <property type="evidence" value="ECO:0007669"/>
    <property type="project" value="TreeGrafter"/>
</dbReference>
<evidence type="ECO:0000256" key="2">
    <source>
        <dbReference type="ARBA" id="ARBA00010772"/>
    </source>
</evidence>
<dbReference type="NCBIfam" id="TIGR00218">
    <property type="entry name" value="manA"/>
    <property type="match status" value="1"/>
</dbReference>
<dbReference type="InterPro" id="IPR018050">
    <property type="entry name" value="Pmannose_isomerase-type1_CS"/>
</dbReference>
<keyword evidence="6 15" id="KW-0413">Isomerase</keyword>
<dbReference type="Proteomes" id="UP001156660">
    <property type="component" value="Unassembled WGS sequence"/>
</dbReference>
<dbReference type="GO" id="GO:0004476">
    <property type="term" value="F:mannose-6-phosphate isomerase activity"/>
    <property type="evidence" value="ECO:0007669"/>
    <property type="project" value="UniProtKB-EC"/>
</dbReference>
<evidence type="ECO:0000256" key="10">
    <source>
        <dbReference type="PIRSR" id="PIRSR001480-2"/>
    </source>
</evidence>
<feature type="active site" evidence="9">
    <location>
        <position position="286"/>
    </location>
</feature>
<proteinExistence type="inferred from homology"/>
<evidence type="ECO:0000313" key="16">
    <source>
        <dbReference type="Proteomes" id="UP000239273"/>
    </source>
</evidence>
<dbReference type="Gene3D" id="2.60.120.10">
    <property type="entry name" value="Jelly Rolls"/>
    <property type="match status" value="2"/>
</dbReference>
<evidence type="ECO:0000256" key="4">
    <source>
        <dbReference type="ARBA" id="ARBA00022723"/>
    </source>
</evidence>
<dbReference type="InterPro" id="IPR016305">
    <property type="entry name" value="Mannose-6-P_Isomerase"/>
</dbReference>
<feature type="binding site" evidence="10">
    <location>
        <position position="135"/>
    </location>
    <ligand>
        <name>Zn(2+)</name>
        <dbReference type="ChEBI" id="CHEBI:29105"/>
    </ligand>
</feature>
<feature type="domain" description="Phosphomannose isomerase type I helical insertion" evidence="12">
    <location>
        <begin position="185"/>
        <end position="248"/>
    </location>
</feature>
<dbReference type="PIRSF" id="PIRSF001480">
    <property type="entry name" value="Mannose-6-phosphate_isomerase"/>
    <property type="match status" value="1"/>
</dbReference>
<dbReference type="Pfam" id="PF21621">
    <property type="entry name" value="MPI_cupin_dom"/>
    <property type="match status" value="1"/>
</dbReference>
<dbReference type="InterPro" id="IPR001250">
    <property type="entry name" value="Man6P_Isoase-1"/>
</dbReference>
<dbReference type="PROSITE" id="PS00965">
    <property type="entry name" value="PMI_I_1"/>
    <property type="match status" value="1"/>
</dbReference>
<comment type="caution">
    <text evidence="15">The sequence shown here is derived from an EMBL/GenBank/DDBJ whole genome shotgun (WGS) entry which is preliminary data.</text>
</comment>
<evidence type="ECO:0000256" key="9">
    <source>
        <dbReference type="PIRSR" id="PIRSR001480-1"/>
    </source>
</evidence>
<name>A0A2S7X5T5_9GAMM</name>
<dbReference type="GO" id="GO:0008270">
    <property type="term" value="F:zinc ion binding"/>
    <property type="evidence" value="ECO:0007669"/>
    <property type="project" value="InterPro"/>
</dbReference>
<evidence type="ECO:0000259" key="11">
    <source>
        <dbReference type="Pfam" id="PF20511"/>
    </source>
</evidence>
<reference evidence="15 16" key="2">
    <citation type="submission" date="2016-12" db="EMBL/GenBank/DDBJ databases">
        <title>Diversity of luminous bacteria.</title>
        <authorList>
            <person name="Yoshizawa S."/>
            <person name="Kogure K."/>
        </authorList>
    </citation>
    <scope>NUCLEOTIDE SEQUENCE [LARGE SCALE GENOMIC DNA]</scope>
    <source>
        <strain evidence="15 16">NBRC 105001</strain>
    </source>
</reference>
<evidence type="ECO:0000256" key="1">
    <source>
        <dbReference type="ARBA" id="ARBA00000757"/>
    </source>
</evidence>
<evidence type="ECO:0000256" key="3">
    <source>
        <dbReference type="ARBA" id="ARBA00011956"/>
    </source>
</evidence>
<reference evidence="14" key="1">
    <citation type="journal article" date="2014" name="Int. J. Syst. Evol. Microbiol.">
        <title>Complete genome of a new Firmicutes species belonging to the dominant human colonic microbiota ('Ruminococcus bicirculans') reveals two chromosomes and a selective capacity to utilize plant glucans.</title>
        <authorList>
            <consortium name="NISC Comparative Sequencing Program"/>
            <person name="Wegmann U."/>
            <person name="Louis P."/>
            <person name="Goesmann A."/>
            <person name="Henrissat B."/>
            <person name="Duncan S.H."/>
            <person name="Flint H.J."/>
        </authorList>
    </citation>
    <scope>NUCLEOTIDE SEQUENCE</scope>
    <source>
        <strain evidence="14">NBRC 105001</strain>
    </source>
</reference>
<feature type="domain" description="Phosphomannose isomerase type I catalytic" evidence="11">
    <location>
        <begin position="4"/>
        <end position="151"/>
    </location>
</feature>
<reference evidence="17" key="3">
    <citation type="journal article" date="2019" name="Int. J. Syst. Evol. Microbiol.">
        <title>The Global Catalogue of Microorganisms (GCM) 10K type strain sequencing project: providing services to taxonomists for standard genome sequencing and annotation.</title>
        <authorList>
            <consortium name="The Broad Institute Genomics Platform"/>
            <consortium name="The Broad Institute Genome Sequencing Center for Infectious Disease"/>
            <person name="Wu L."/>
            <person name="Ma J."/>
        </authorList>
    </citation>
    <scope>NUCLEOTIDE SEQUENCE [LARGE SCALE GENOMIC DNA]</scope>
    <source>
        <strain evidence="17">NBRC 105001</strain>
    </source>
</reference>
<dbReference type="EMBL" id="BSOU01000010">
    <property type="protein sequence ID" value="GLR76423.1"/>
    <property type="molecule type" value="Genomic_DNA"/>
</dbReference>
<dbReference type="GO" id="GO:0009298">
    <property type="term" value="P:GDP-mannose biosynthetic process"/>
    <property type="evidence" value="ECO:0007669"/>
    <property type="project" value="InterPro"/>
</dbReference>
<protein>
    <recommendedName>
        <fullName evidence="3">mannose-6-phosphate isomerase</fullName>
        <ecNumber evidence="3">5.3.1.8</ecNumber>
    </recommendedName>
    <alternativeName>
        <fullName evidence="7">Phosphohexomutase</fullName>
    </alternativeName>
    <alternativeName>
        <fullName evidence="8">Phosphomannose isomerase</fullName>
    </alternativeName>
</protein>
<dbReference type="InterPro" id="IPR046458">
    <property type="entry name" value="PMI_typeI_hel"/>
</dbReference>
<feature type="domain" description="Mannose-6-phosphate isomerase cupin" evidence="13">
    <location>
        <begin position="330"/>
        <end position="401"/>
    </location>
</feature>
<sequence length="401" mass="44898">MNFFKLRNPIQNYTWGSKTAIQMLFDIENPNQEPQAEIWMGSHSNGCSEVIIDEKLVLLSEVINKDKSGVLSKATAKTFGELPYLFKVLAADYALSIQVHPNKKEAENGFAYEDAQGIERTAPNRNYRDPNHKPELVYALTPYKAMNGFRAFDEILARFTHMVDTVEMPIIQTLVESFKVNVSSQGLEAFFIGLLSLQGEHKQESLRALLEYATINQQPSVANDVSSLILELAENYSEDIGLFSPLILNVLTLKPGEAMYLDARTPHAYLKGTGLEVMANSDNVLRAGLTSKHIDVIELARCTLFEEKTVSSLLCVPVVKNNQQCYQIPVPDFNFDCFIQADDEIVEVNSAEIIFSIDYDTIISHISGENITIKKGESVFIPAYAKSYTISSEGRIARVYN</sequence>
<evidence type="ECO:0000259" key="13">
    <source>
        <dbReference type="Pfam" id="PF21621"/>
    </source>
</evidence>
<dbReference type="SUPFAM" id="SSF51182">
    <property type="entry name" value="RmlC-like cupins"/>
    <property type="match status" value="1"/>
</dbReference>
<dbReference type="Gene3D" id="1.10.441.10">
    <property type="entry name" value="Phosphomannose Isomerase, domain 2"/>
    <property type="match status" value="1"/>
</dbReference>
<dbReference type="PANTHER" id="PTHR10309">
    <property type="entry name" value="MANNOSE-6-PHOSPHATE ISOMERASE"/>
    <property type="match status" value="1"/>
</dbReference>
<evidence type="ECO:0000313" key="17">
    <source>
        <dbReference type="Proteomes" id="UP001156660"/>
    </source>
</evidence>
<dbReference type="EMBL" id="MSCP01000003">
    <property type="protein sequence ID" value="PQJ85399.1"/>
    <property type="molecule type" value="Genomic_DNA"/>
</dbReference>
<comment type="similarity">
    <text evidence="2">Belongs to the mannose-6-phosphate isomerase type 1 family.</text>
</comment>
<comment type="catalytic activity">
    <reaction evidence="1">
        <text>D-mannose 6-phosphate = D-fructose 6-phosphate</text>
        <dbReference type="Rhea" id="RHEA:12356"/>
        <dbReference type="ChEBI" id="CHEBI:58735"/>
        <dbReference type="ChEBI" id="CHEBI:61527"/>
        <dbReference type="EC" id="5.3.1.8"/>
    </reaction>
</comment>
<dbReference type="RefSeq" id="WP_105064343.1">
    <property type="nucleotide sequence ID" value="NZ_BSOU01000010.1"/>
</dbReference>
<dbReference type="Pfam" id="PF20512">
    <property type="entry name" value="PMI_typeI_hel"/>
    <property type="match status" value="1"/>
</dbReference>
<evidence type="ECO:0000313" key="14">
    <source>
        <dbReference type="EMBL" id="GLR76423.1"/>
    </source>
</evidence>
<evidence type="ECO:0000313" key="15">
    <source>
        <dbReference type="EMBL" id="PQJ85399.1"/>
    </source>
</evidence>
<evidence type="ECO:0000259" key="12">
    <source>
        <dbReference type="Pfam" id="PF20512"/>
    </source>
</evidence>
<evidence type="ECO:0000256" key="6">
    <source>
        <dbReference type="ARBA" id="ARBA00023235"/>
    </source>
</evidence>
<dbReference type="PRINTS" id="PR00714">
    <property type="entry name" value="MAN6PISMRASE"/>
</dbReference>
<dbReference type="Pfam" id="PF20511">
    <property type="entry name" value="PMI_typeI_cat"/>
    <property type="match status" value="1"/>
</dbReference>
<comment type="cofactor">
    <cofactor evidence="10">
        <name>Zn(2+)</name>
        <dbReference type="ChEBI" id="CHEBI:29105"/>
    </cofactor>
    <text evidence="10">Binds 1 zinc ion per subunit.</text>
</comment>
<dbReference type="Proteomes" id="UP000239273">
    <property type="component" value="Unassembled WGS sequence"/>
</dbReference>
<dbReference type="InterPro" id="IPR011051">
    <property type="entry name" value="RmlC_Cupin_sf"/>
</dbReference>